<proteinExistence type="predicted"/>
<dbReference type="SUPFAM" id="SSF51695">
    <property type="entry name" value="PLC-like phosphodiesterases"/>
    <property type="match status" value="1"/>
</dbReference>
<evidence type="ECO:0000313" key="2">
    <source>
        <dbReference type="EMBL" id="ODA91060.1"/>
    </source>
</evidence>
<dbReference type="Proteomes" id="UP000094426">
    <property type="component" value="Unassembled WGS sequence"/>
</dbReference>
<dbReference type="InterPro" id="IPR030395">
    <property type="entry name" value="GP_PDE_dom"/>
</dbReference>
<comment type="caution">
    <text evidence="2">The sequence shown here is derived from an EMBL/GenBank/DDBJ whole genome shotgun (WGS) entry which is preliminary data.</text>
</comment>
<evidence type="ECO:0000313" key="3">
    <source>
        <dbReference type="Proteomes" id="UP000094426"/>
    </source>
</evidence>
<gene>
    <name evidence="2" type="ORF">ATY41_06590</name>
</gene>
<organism evidence="2 3">
    <name type="scientific">Leifsonia xyli subsp. xyli</name>
    <dbReference type="NCBI Taxonomy" id="59736"/>
    <lineage>
        <taxon>Bacteria</taxon>
        <taxon>Bacillati</taxon>
        <taxon>Actinomycetota</taxon>
        <taxon>Actinomycetes</taxon>
        <taxon>Micrococcales</taxon>
        <taxon>Microbacteriaceae</taxon>
        <taxon>Leifsonia</taxon>
    </lineage>
</organism>
<sequence>MTFLAGPRPRIIARCGPALEATRNTLLAFLHTVNTGATHRESDVHTCANGVAVISHDPA</sequence>
<feature type="domain" description="GP-PDE" evidence="1">
    <location>
        <begin position="9"/>
        <end position="59"/>
    </location>
</feature>
<accession>A0A1E2SMT5</accession>
<dbReference type="InterPro" id="IPR017946">
    <property type="entry name" value="PLC-like_Pdiesterase_TIM-brl"/>
</dbReference>
<protein>
    <recommendedName>
        <fullName evidence="1">GP-PDE domain-containing protein</fullName>
    </recommendedName>
</protein>
<dbReference type="AlphaFoldDB" id="A0A1E2SMT5"/>
<name>A0A1E2SMT5_LEIXY</name>
<dbReference type="GO" id="GO:0008081">
    <property type="term" value="F:phosphoric diester hydrolase activity"/>
    <property type="evidence" value="ECO:0007669"/>
    <property type="project" value="InterPro"/>
</dbReference>
<dbReference type="EMBL" id="LNZG01000002">
    <property type="protein sequence ID" value="ODA91060.1"/>
    <property type="molecule type" value="Genomic_DNA"/>
</dbReference>
<dbReference type="RefSeq" id="WP_050737846.1">
    <property type="nucleotide sequence ID" value="NZ_LNZG01000002.1"/>
</dbReference>
<reference evidence="2 3" key="1">
    <citation type="submission" date="2015-11" db="EMBL/GenBank/DDBJ databases">
        <authorList>
            <person name="Zhang Y."/>
            <person name="Guo Z."/>
        </authorList>
    </citation>
    <scope>NUCLEOTIDE SEQUENCE [LARGE SCALE GENOMIC DNA]</scope>
    <source>
        <strain evidence="3">gdw1</strain>
    </source>
</reference>
<evidence type="ECO:0000259" key="1">
    <source>
        <dbReference type="PROSITE" id="PS51704"/>
    </source>
</evidence>
<dbReference type="PROSITE" id="PS51704">
    <property type="entry name" value="GP_PDE"/>
    <property type="match status" value="1"/>
</dbReference>
<dbReference type="GO" id="GO:0006629">
    <property type="term" value="P:lipid metabolic process"/>
    <property type="evidence" value="ECO:0007669"/>
    <property type="project" value="InterPro"/>
</dbReference>
<dbReference type="Gene3D" id="3.20.20.190">
    <property type="entry name" value="Phosphatidylinositol (PI) phosphodiesterase"/>
    <property type="match status" value="1"/>
</dbReference>